<dbReference type="VEuPathDB" id="FungiDB:JI435_037480"/>
<dbReference type="Proteomes" id="UP000663193">
    <property type="component" value="Chromosome 3"/>
</dbReference>
<accession>A0A7U2EUV5</accession>
<dbReference type="OrthoDB" id="3796277at2759"/>
<evidence type="ECO:0000313" key="1">
    <source>
        <dbReference type="EMBL" id="QRC93533.1"/>
    </source>
</evidence>
<dbReference type="RefSeq" id="XP_001794296.1">
    <property type="nucleotide sequence ID" value="XM_001794244.1"/>
</dbReference>
<protein>
    <submittedName>
        <fullName evidence="1">Uncharacterized protein</fullName>
    </submittedName>
</protein>
<dbReference type="KEGG" id="pno:SNOG_03748"/>
<reference evidence="2" key="1">
    <citation type="journal article" date="2021" name="BMC Genomics">
        <title>Chromosome-level genome assembly and manually-curated proteome of model necrotroph Parastagonospora nodorum Sn15 reveals a genome-wide trove of candidate effector homologs, and redundancy of virulence-related functions within an accessory chromosome.</title>
        <authorList>
            <person name="Bertazzoni S."/>
            <person name="Jones D.A.B."/>
            <person name="Phan H.T."/>
            <person name="Tan K.-C."/>
            <person name="Hane J.K."/>
        </authorList>
    </citation>
    <scope>NUCLEOTIDE SEQUENCE [LARGE SCALE GENOMIC DNA]</scope>
    <source>
        <strain evidence="2">SN15 / ATCC MYA-4574 / FGSC 10173)</strain>
    </source>
</reference>
<organism evidence="1 2">
    <name type="scientific">Phaeosphaeria nodorum (strain SN15 / ATCC MYA-4574 / FGSC 10173)</name>
    <name type="common">Glume blotch fungus</name>
    <name type="synonym">Parastagonospora nodorum</name>
    <dbReference type="NCBI Taxonomy" id="321614"/>
    <lineage>
        <taxon>Eukaryota</taxon>
        <taxon>Fungi</taxon>
        <taxon>Dikarya</taxon>
        <taxon>Ascomycota</taxon>
        <taxon>Pezizomycotina</taxon>
        <taxon>Dothideomycetes</taxon>
        <taxon>Pleosporomycetidae</taxon>
        <taxon>Pleosporales</taxon>
        <taxon>Pleosporineae</taxon>
        <taxon>Phaeosphaeriaceae</taxon>
        <taxon>Parastagonospora</taxon>
    </lineage>
</organism>
<evidence type="ECO:0000313" key="2">
    <source>
        <dbReference type="Proteomes" id="UP000663193"/>
    </source>
</evidence>
<proteinExistence type="predicted"/>
<dbReference type="EMBL" id="CP069025">
    <property type="protein sequence ID" value="QRC93533.1"/>
    <property type="molecule type" value="Genomic_DNA"/>
</dbReference>
<name>A0A7U2EUV5_PHANO</name>
<sequence>MANTATGHRALDFPELFEQLSNFNPVLAIPVVFLFKTTSTFREDVLQRLLLGKGEPLPEHVERRNLGAVPWYRTSKPSRGVVPRAEGDVPKVTGQCILIDQDLLEEEKCIISQEFEKSEVQQTHECAIVPIADAYHFLCTEPYYQSWFDSGSLDAACRLEPEPAVEAEEVITDTELPVLLPENCTPEKEEHLIGLFEVDWFEASEPDFIRIPISYVDGESTDAATKQDENISNLMQHFLDRGWFPHDFIIIDDMAVSSLPFDEEHFPTFLYGTKLSMWHEAAERQTIAIDSLGYAIGRLKMKNMDDYMMMLGASVKGMGLGHFVGDREDYKHYYWGCWKDESGAVDEDIKPHFMYD</sequence>
<keyword evidence="2" id="KW-1185">Reference proteome</keyword>
<dbReference type="AlphaFoldDB" id="A0A7U2EUV5"/>
<gene>
    <name evidence="1" type="ORF">JI435_037480</name>
</gene>